<comment type="caution">
    <text evidence="1">The sequence shown here is derived from an EMBL/GenBank/DDBJ whole genome shotgun (WGS) entry which is preliminary data.</text>
</comment>
<organism evidence="1 2">
    <name type="scientific">Eumeta variegata</name>
    <name type="common">Bagworm moth</name>
    <name type="synonym">Eumeta japonica</name>
    <dbReference type="NCBI Taxonomy" id="151549"/>
    <lineage>
        <taxon>Eukaryota</taxon>
        <taxon>Metazoa</taxon>
        <taxon>Ecdysozoa</taxon>
        <taxon>Arthropoda</taxon>
        <taxon>Hexapoda</taxon>
        <taxon>Insecta</taxon>
        <taxon>Pterygota</taxon>
        <taxon>Neoptera</taxon>
        <taxon>Endopterygota</taxon>
        <taxon>Lepidoptera</taxon>
        <taxon>Glossata</taxon>
        <taxon>Ditrysia</taxon>
        <taxon>Tineoidea</taxon>
        <taxon>Psychidae</taxon>
        <taxon>Oiketicinae</taxon>
        <taxon>Eumeta</taxon>
    </lineage>
</organism>
<dbReference type="OrthoDB" id="7422307at2759"/>
<gene>
    <name evidence="1" type="ORF">EVAR_94043_1</name>
</gene>
<proteinExistence type="predicted"/>
<accession>A0A4C1V5G9</accession>
<dbReference type="EMBL" id="BGZK01000283">
    <property type="protein sequence ID" value="GBP34031.1"/>
    <property type="molecule type" value="Genomic_DNA"/>
</dbReference>
<dbReference type="AlphaFoldDB" id="A0A4C1V5G9"/>
<evidence type="ECO:0000313" key="1">
    <source>
        <dbReference type="EMBL" id="GBP34031.1"/>
    </source>
</evidence>
<evidence type="ECO:0000313" key="2">
    <source>
        <dbReference type="Proteomes" id="UP000299102"/>
    </source>
</evidence>
<name>A0A4C1V5G9_EUMVA</name>
<reference evidence="1 2" key="1">
    <citation type="journal article" date="2019" name="Commun. Biol.">
        <title>The bagworm genome reveals a unique fibroin gene that provides high tensile strength.</title>
        <authorList>
            <person name="Kono N."/>
            <person name="Nakamura H."/>
            <person name="Ohtoshi R."/>
            <person name="Tomita M."/>
            <person name="Numata K."/>
            <person name="Arakawa K."/>
        </authorList>
    </citation>
    <scope>NUCLEOTIDE SEQUENCE [LARGE SCALE GENOMIC DNA]</scope>
</reference>
<sequence>MQFYKKNLIASGKNCPFFFSTETQAESVPGPDEIGNVIKDVVKLGRQINLEVDSDDVQELLDSYNQKFTIDELIKMHEQEDNTENLDSLDPVQLENQITVGNLTEDLSSIEKR</sequence>
<keyword evidence="2" id="KW-1185">Reference proteome</keyword>
<dbReference type="Proteomes" id="UP000299102">
    <property type="component" value="Unassembled WGS sequence"/>
</dbReference>
<protein>
    <submittedName>
        <fullName evidence="1">Uncharacterized protein</fullName>
    </submittedName>
</protein>